<evidence type="ECO:0000313" key="1">
    <source>
        <dbReference type="EnsemblPlants" id="AET3Gv21168000.10"/>
    </source>
</evidence>
<dbReference type="Gramene" id="AET3Gv21168000.10">
    <property type="protein sequence ID" value="AET3Gv21168000.10"/>
    <property type="gene ID" value="AET3Gv21168000"/>
</dbReference>
<reference evidence="1" key="4">
    <citation type="submission" date="2019-03" db="UniProtKB">
        <authorList>
            <consortium name="EnsemblPlants"/>
        </authorList>
    </citation>
    <scope>IDENTIFICATION</scope>
</reference>
<proteinExistence type="predicted"/>
<accession>A0A453GRD9</accession>
<reference evidence="1" key="3">
    <citation type="journal article" date="2017" name="Nature">
        <title>Genome sequence of the progenitor of the wheat D genome Aegilops tauschii.</title>
        <authorList>
            <person name="Luo M.C."/>
            <person name="Gu Y.Q."/>
            <person name="Puiu D."/>
            <person name="Wang H."/>
            <person name="Twardziok S.O."/>
            <person name="Deal K.R."/>
            <person name="Huo N."/>
            <person name="Zhu T."/>
            <person name="Wang L."/>
            <person name="Wang Y."/>
            <person name="McGuire P.E."/>
            <person name="Liu S."/>
            <person name="Long H."/>
            <person name="Ramasamy R.K."/>
            <person name="Rodriguez J.C."/>
            <person name="Van S.L."/>
            <person name="Yuan L."/>
            <person name="Wang Z."/>
            <person name="Xia Z."/>
            <person name="Xiao L."/>
            <person name="Anderson O.D."/>
            <person name="Ouyang S."/>
            <person name="Liang Y."/>
            <person name="Zimin A.V."/>
            <person name="Pertea G."/>
            <person name="Qi P."/>
            <person name="Bennetzen J.L."/>
            <person name="Dai X."/>
            <person name="Dawson M.W."/>
            <person name="Muller H.G."/>
            <person name="Kugler K."/>
            <person name="Rivarola-Duarte L."/>
            <person name="Spannagl M."/>
            <person name="Mayer K.F.X."/>
            <person name="Lu F.H."/>
            <person name="Bevan M.W."/>
            <person name="Leroy P."/>
            <person name="Li P."/>
            <person name="You F.M."/>
            <person name="Sun Q."/>
            <person name="Liu Z."/>
            <person name="Lyons E."/>
            <person name="Wicker T."/>
            <person name="Salzberg S.L."/>
            <person name="Devos K.M."/>
            <person name="Dvorak J."/>
        </authorList>
    </citation>
    <scope>NUCLEOTIDE SEQUENCE [LARGE SCALE GENOMIC DNA]</scope>
    <source>
        <strain evidence="1">cv. AL8/78</strain>
    </source>
</reference>
<reference evidence="2" key="1">
    <citation type="journal article" date="2014" name="Science">
        <title>Ancient hybridizations among the ancestral genomes of bread wheat.</title>
        <authorList>
            <consortium name="International Wheat Genome Sequencing Consortium,"/>
            <person name="Marcussen T."/>
            <person name="Sandve S.R."/>
            <person name="Heier L."/>
            <person name="Spannagl M."/>
            <person name="Pfeifer M."/>
            <person name="Jakobsen K.S."/>
            <person name="Wulff B.B."/>
            <person name="Steuernagel B."/>
            <person name="Mayer K.F."/>
            <person name="Olsen O.A."/>
        </authorList>
    </citation>
    <scope>NUCLEOTIDE SEQUENCE [LARGE SCALE GENOMIC DNA]</scope>
    <source>
        <strain evidence="2">cv. AL8/78</strain>
    </source>
</reference>
<reference evidence="1" key="5">
    <citation type="journal article" date="2021" name="G3 (Bethesda)">
        <title>Aegilops tauschii genome assembly Aet v5.0 features greater sequence contiguity and improved annotation.</title>
        <authorList>
            <person name="Wang L."/>
            <person name="Zhu T."/>
            <person name="Rodriguez J.C."/>
            <person name="Deal K.R."/>
            <person name="Dubcovsky J."/>
            <person name="McGuire P.E."/>
            <person name="Lux T."/>
            <person name="Spannagl M."/>
            <person name="Mayer K.F.X."/>
            <person name="Baldrich P."/>
            <person name="Meyers B.C."/>
            <person name="Huo N."/>
            <person name="Gu Y.Q."/>
            <person name="Zhou H."/>
            <person name="Devos K.M."/>
            <person name="Bennetzen J.L."/>
            <person name="Unver T."/>
            <person name="Budak H."/>
            <person name="Gulick P.J."/>
            <person name="Galiba G."/>
            <person name="Kalapos B."/>
            <person name="Nelson D.R."/>
            <person name="Li P."/>
            <person name="You F.M."/>
            <person name="Luo M.C."/>
            <person name="Dvorak J."/>
        </authorList>
    </citation>
    <scope>NUCLEOTIDE SEQUENCE [LARGE SCALE GENOMIC DNA]</scope>
    <source>
        <strain evidence="1">cv. AL8/78</strain>
    </source>
</reference>
<reference evidence="2" key="2">
    <citation type="journal article" date="2017" name="Nat. Plants">
        <title>The Aegilops tauschii genome reveals multiple impacts of transposons.</title>
        <authorList>
            <person name="Zhao G."/>
            <person name="Zou C."/>
            <person name="Li K."/>
            <person name="Wang K."/>
            <person name="Li T."/>
            <person name="Gao L."/>
            <person name="Zhang X."/>
            <person name="Wang H."/>
            <person name="Yang Z."/>
            <person name="Liu X."/>
            <person name="Jiang W."/>
            <person name="Mao L."/>
            <person name="Kong X."/>
            <person name="Jiao Y."/>
            <person name="Jia J."/>
        </authorList>
    </citation>
    <scope>NUCLEOTIDE SEQUENCE [LARGE SCALE GENOMIC DNA]</scope>
    <source>
        <strain evidence="2">cv. AL8/78</strain>
    </source>
</reference>
<keyword evidence="2" id="KW-1185">Reference proteome</keyword>
<sequence>SEKTFFSRGPGNEERRLQLLKSGLLQTEWLSPLNHLQGIGLILQFVIDQIHPLLGMLTEDQYLQSEDVLSFTAYKAYVANAVGLWQLTTS</sequence>
<protein>
    <submittedName>
        <fullName evidence="1">Uncharacterized protein</fullName>
    </submittedName>
</protein>
<dbReference type="Proteomes" id="UP000015105">
    <property type="component" value="Chromosome 3D"/>
</dbReference>
<evidence type="ECO:0000313" key="2">
    <source>
        <dbReference type="Proteomes" id="UP000015105"/>
    </source>
</evidence>
<dbReference type="EnsemblPlants" id="AET3Gv21168000.10">
    <property type="protein sequence ID" value="AET3Gv21168000.10"/>
    <property type="gene ID" value="AET3Gv21168000"/>
</dbReference>
<name>A0A453GRD9_AEGTS</name>
<dbReference type="AlphaFoldDB" id="A0A453GRD9"/>
<organism evidence="1 2">
    <name type="scientific">Aegilops tauschii subsp. strangulata</name>
    <name type="common">Goatgrass</name>
    <dbReference type="NCBI Taxonomy" id="200361"/>
    <lineage>
        <taxon>Eukaryota</taxon>
        <taxon>Viridiplantae</taxon>
        <taxon>Streptophyta</taxon>
        <taxon>Embryophyta</taxon>
        <taxon>Tracheophyta</taxon>
        <taxon>Spermatophyta</taxon>
        <taxon>Magnoliopsida</taxon>
        <taxon>Liliopsida</taxon>
        <taxon>Poales</taxon>
        <taxon>Poaceae</taxon>
        <taxon>BOP clade</taxon>
        <taxon>Pooideae</taxon>
        <taxon>Triticodae</taxon>
        <taxon>Triticeae</taxon>
        <taxon>Triticinae</taxon>
        <taxon>Aegilops</taxon>
    </lineage>
</organism>